<evidence type="ECO:0000313" key="2">
    <source>
        <dbReference type="Proteomes" id="UP001196413"/>
    </source>
</evidence>
<dbReference type="EMBL" id="JAHQIW010007135">
    <property type="protein sequence ID" value="KAJ1372396.1"/>
    <property type="molecule type" value="Genomic_DNA"/>
</dbReference>
<evidence type="ECO:0000313" key="1">
    <source>
        <dbReference type="EMBL" id="KAJ1372396.1"/>
    </source>
</evidence>
<dbReference type="AlphaFoldDB" id="A0AAD5WJR4"/>
<proteinExistence type="predicted"/>
<comment type="caution">
    <text evidence="1">The sequence shown here is derived from an EMBL/GenBank/DDBJ whole genome shotgun (WGS) entry which is preliminary data.</text>
</comment>
<sequence length="77" mass="8385">MNDSRAVTPAVPWLTDASGKGDSSLGHSCFGGFAEIESRGVCQSCQVECCQVKLSLTVHLYSMACGWYEQNNTFLFD</sequence>
<reference evidence="1" key="1">
    <citation type="submission" date="2021-06" db="EMBL/GenBank/DDBJ databases">
        <title>Parelaphostrongylus tenuis whole genome reference sequence.</title>
        <authorList>
            <person name="Garwood T.J."/>
            <person name="Larsen P.A."/>
            <person name="Fountain-Jones N.M."/>
            <person name="Garbe J.R."/>
            <person name="Macchietto M.G."/>
            <person name="Kania S.A."/>
            <person name="Gerhold R.W."/>
            <person name="Richards J.E."/>
            <person name="Wolf T.M."/>
        </authorList>
    </citation>
    <scope>NUCLEOTIDE SEQUENCE</scope>
    <source>
        <strain evidence="1">MNPRO001-30</strain>
        <tissue evidence="1">Meninges</tissue>
    </source>
</reference>
<gene>
    <name evidence="1" type="ORF">KIN20_034543</name>
</gene>
<name>A0AAD5WJR4_PARTN</name>
<keyword evidence="2" id="KW-1185">Reference proteome</keyword>
<dbReference type="Proteomes" id="UP001196413">
    <property type="component" value="Unassembled WGS sequence"/>
</dbReference>
<protein>
    <submittedName>
        <fullName evidence="1">Uncharacterized protein</fullName>
    </submittedName>
</protein>
<organism evidence="1 2">
    <name type="scientific">Parelaphostrongylus tenuis</name>
    <name type="common">Meningeal worm</name>
    <dbReference type="NCBI Taxonomy" id="148309"/>
    <lineage>
        <taxon>Eukaryota</taxon>
        <taxon>Metazoa</taxon>
        <taxon>Ecdysozoa</taxon>
        <taxon>Nematoda</taxon>
        <taxon>Chromadorea</taxon>
        <taxon>Rhabditida</taxon>
        <taxon>Rhabditina</taxon>
        <taxon>Rhabditomorpha</taxon>
        <taxon>Strongyloidea</taxon>
        <taxon>Metastrongylidae</taxon>
        <taxon>Parelaphostrongylus</taxon>
    </lineage>
</organism>
<accession>A0AAD5WJR4</accession>